<sequence>MNEIAARDMAPEQTFTAAATGPVLADVTCPDGTVTVTVDPAATVATVRVFTQDGPDSPAADAARGARIQQNAERLVVVVPKVKQNGANFGGVTFQSFGGGGVTYVNGVQYSGNVTMVNGQGGAQGFTRGVEVHVTLPAGSGVQYSGENGSLHTYGTVAAIRAGSSNGSIKAETVGRIEAEAGNGSIKVGTVTEWIDADASNGSVKVDNHIGNVARVRAGNGSVNFTVGARATGRIDIKAGNGTVRLYGVRGRDDLDVRATAGNGSVKKF</sequence>
<comment type="caution">
    <text evidence="1">The sequence shown here is derived from an EMBL/GenBank/DDBJ whole genome shotgun (WGS) entry which is preliminary data.</text>
</comment>
<accession>A0A7X0HLJ6</accession>
<protein>
    <recommendedName>
        <fullName evidence="3">Adhesin domain-containing protein</fullName>
    </recommendedName>
</protein>
<dbReference type="Proteomes" id="UP000540423">
    <property type="component" value="Unassembled WGS sequence"/>
</dbReference>
<keyword evidence="2" id="KW-1185">Reference proteome</keyword>
<evidence type="ECO:0000313" key="2">
    <source>
        <dbReference type="Proteomes" id="UP000540423"/>
    </source>
</evidence>
<dbReference type="AlphaFoldDB" id="A0A7X0HLJ6"/>
<evidence type="ECO:0000313" key="1">
    <source>
        <dbReference type="EMBL" id="MBB6439937.1"/>
    </source>
</evidence>
<reference evidence="1 2" key="1">
    <citation type="submission" date="2020-08" db="EMBL/GenBank/DDBJ databases">
        <title>Genomic Encyclopedia of Type Strains, Phase IV (KMG-IV): sequencing the most valuable type-strain genomes for metagenomic binning, comparative biology and taxonomic classification.</title>
        <authorList>
            <person name="Goeker M."/>
        </authorList>
    </citation>
    <scope>NUCLEOTIDE SEQUENCE [LARGE SCALE GENOMIC DNA]</scope>
    <source>
        <strain evidence="1 2">DSM 40141</strain>
    </source>
</reference>
<name>A0A7X0HLJ6_9ACTN</name>
<gene>
    <name evidence="1" type="ORF">HNQ79_006450</name>
</gene>
<proteinExistence type="predicted"/>
<organism evidence="1 2">
    <name type="scientific">Streptomyces candidus</name>
    <dbReference type="NCBI Taxonomy" id="67283"/>
    <lineage>
        <taxon>Bacteria</taxon>
        <taxon>Bacillati</taxon>
        <taxon>Actinomycetota</taxon>
        <taxon>Actinomycetes</taxon>
        <taxon>Kitasatosporales</taxon>
        <taxon>Streptomycetaceae</taxon>
        <taxon>Streptomyces</taxon>
    </lineage>
</organism>
<dbReference type="EMBL" id="JACHEM010000032">
    <property type="protein sequence ID" value="MBB6439937.1"/>
    <property type="molecule type" value="Genomic_DNA"/>
</dbReference>
<dbReference type="RefSeq" id="WP_185036423.1">
    <property type="nucleotide sequence ID" value="NZ_BNBN01000019.1"/>
</dbReference>
<evidence type="ECO:0008006" key="3">
    <source>
        <dbReference type="Google" id="ProtNLM"/>
    </source>
</evidence>